<accession>A0A1S9II62</accession>
<dbReference type="OrthoDB" id="1919713at2"/>
<dbReference type="RefSeq" id="WP_078054372.1">
    <property type="nucleotide sequence ID" value="NZ_JADPGM010000006.1"/>
</dbReference>
<dbReference type="InterPro" id="IPR030902">
    <property type="entry name" value="CLB_0814_fam"/>
</dbReference>
<dbReference type="EMBL" id="MRAE01000001">
    <property type="protein sequence ID" value="OOO69943.1"/>
    <property type="molecule type" value="Genomic_DNA"/>
</dbReference>
<comment type="caution">
    <text evidence="1">The sequence shown here is derived from an EMBL/GenBank/DDBJ whole genome shotgun (WGS) entry which is preliminary data.</text>
</comment>
<name>A0A1S9II62_9CLOT</name>
<evidence type="ECO:0000313" key="2">
    <source>
        <dbReference type="Proteomes" id="UP000190256"/>
    </source>
</evidence>
<organism evidence="1 2">
    <name type="scientific">Clostridium tepidum</name>
    <dbReference type="NCBI Taxonomy" id="1962263"/>
    <lineage>
        <taxon>Bacteria</taxon>
        <taxon>Bacillati</taxon>
        <taxon>Bacillota</taxon>
        <taxon>Clostridia</taxon>
        <taxon>Eubacteriales</taxon>
        <taxon>Clostridiaceae</taxon>
        <taxon>Clostridium</taxon>
    </lineage>
</organism>
<dbReference type="NCBIfam" id="TIGR04540">
    <property type="entry name" value="CLB_0814_fam"/>
    <property type="match status" value="1"/>
</dbReference>
<reference evidence="1 2" key="1">
    <citation type="submission" date="2016-12" db="EMBL/GenBank/DDBJ databases">
        <title>Clostridium tepidum sp. nov., a close relative of Clostridium sporogenes and Clostridium botulinum Group I.</title>
        <authorList>
            <person name="Dobritsa A.P."/>
            <person name="Kutumbaka K.K."/>
            <person name="Werner K."/>
            <person name="Wiedmann M."/>
            <person name="Asmus A."/>
            <person name="Samadpour M."/>
        </authorList>
    </citation>
    <scope>NUCLEOTIDE SEQUENCE [LARGE SCALE GENOMIC DNA]</scope>
    <source>
        <strain evidence="1 2">IEH 97212</strain>
    </source>
</reference>
<evidence type="ECO:0000313" key="1">
    <source>
        <dbReference type="EMBL" id="OOO69943.1"/>
    </source>
</evidence>
<proteinExistence type="predicted"/>
<gene>
    <name evidence="1" type="ORF">BS638_00745</name>
</gene>
<protein>
    <submittedName>
        <fullName evidence="1">Ribonuclease P</fullName>
    </submittedName>
</protein>
<dbReference type="Proteomes" id="UP000190256">
    <property type="component" value="Unassembled WGS sequence"/>
</dbReference>
<sequence length="79" mass="9170">MRKVYKNPKELAICLKDLVDLYLDDLMTYEKLEEKVSKIVEANKNSIYKNGDINTKLANVLGDLRIDVINKIVDEKIEK</sequence>
<dbReference type="AlphaFoldDB" id="A0A1S9II62"/>